<evidence type="ECO:0000256" key="7">
    <source>
        <dbReference type="ARBA" id="ARBA00022840"/>
    </source>
</evidence>
<dbReference type="EMBL" id="RXLR01000019">
    <property type="protein sequence ID" value="TDH19444.1"/>
    <property type="molecule type" value="Genomic_DNA"/>
</dbReference>
<evidence type="ECO:0000313" key="13">
    <source>
        <dbReference type="EMBL" id="TDZ52327.1"/>
    </source>
</evidence>
<evidence type="ECO:0000256" key="6">
    <source>
        <dbReference type="ARBA" id="ARBA00022741"/>
    </source>
</evidence>
<evidence type="ECO:0000256" key="3">
    <source>
        <dbReference type="ARBA" id="ARBA00022004"/>
    </source>
</evidence>
<dbReference type="Gene3D" id="3.40.50.620">
    <property type="entry name" value="HUPs"/>
    <property type="match status" value="1"/>
</dbReference>
<dbReference type="EMBL" id="PECC01000026">
    <property type="protein sequence ID" value="TDZ52327.1"/>
    <property type="molecule type" value="Genomic_DNA"/>
</dbReference>
<dbReference type="Pfam" id="PF01507">
    <property type="entry name" value="PAPS_reduct"/>
    <property type="match status" value="1"/>
</dbReference>
<protein>
    <recommendedName>
        <fullName evidence="3">Sulfate adenylyltransferase subunit 2</fullName>
        <ecNumber evidence="2">2.7.7.4</ecNumber>
    </recommendedName>
    <alternativeName>
        <fullName evidence="8">ATP-sulfurylase small subunit</fullName>
    </alternativeName>
    <alternativeName>
        <fullName evidence="9">Sulfate adenylate transferase</fullName>
    </alternativeName>
</protein>
<dbReference type="PANTHER" id="PTHR43196">
    <property type="entry name" value="SULFATE ADENYLYLTRANSFERASE SUBUNIT 2"/>
    <property type="match status" value="1"/>
</dbReference>
<keyword evidence="6" id="KW-0547">Nucleotide-binding</keyword>
<proteinExistence type="inferred from homology"/>
<keyword evidence="5 13" id="KW-0548">Nucleotidyltransferase</keyword>
<dbReference type="EC" id="2.7.7.4" evidence="2"/>
<evidence type="ECO:0000313" key="14">
    <source>
        <dbReference type="Proteomes" id="UP000295165"/>
    </source>
</evidence>
<reference evidence="14 15" key="2">
    <citation type="journal article" date="2019" name="Sci. Rep.">
        <title>Extended insight into the Mycobacterium chelonae-abscessus complex through whole genome sequencing of Mycobacterium salmoniphilum outbreak and Mycobacterium salmoniphilum-like strains.</title>
        <authorList>
            <person name="Behra P.R.K."/>
            <person name="Das S."/>
            <person name="Pettersson B.M.F."/>
            <person name="Shirreff L."/>
            <person name="DuCote T."/>
            <person name="Jacobsson K.G."/>
            <person name="Ennis D.G."/>
            <person name="Kirsebom L.A."/>
        </authorList>
    </citation>
    <scope>NUCLEOTIDE SEQUENCE [LARGE SCALE GENOMIC DNA]</scope>
    <source>
        <strain evidence="13 14">CCUG 63697</strain>
        <strain evidence="12 15">DSM 45524</strain>
    </source>
</reference>
<dbReference type="GO" id="GO:0005524">
    <property type="term" value="F:ATP binding"/>
    <property type="evidence" value="ECO:0007669"/>
    <property type="project" value="UniProtKB-KW"/>
</dbReference>
<keyword evidence="4 13" id="KW-0808">Transferase</keyword>
<dbReference type="PIRSF" id="PIRSF002936">
    <property type="entry name" value="CysDAde_trans"/>
    <property type="match status" value="1"/>
</dbReference>
<dbReference type="InterPro" id="IPR002500">
    <property type="entry name" value="PAPS_reduct_dom"/>
</dbReference>
<dbReference type="Proteomes" id="UP000295165">
    <property type="component" value="Unassembled WGS sequence"/>
</dbReference>
<dbReference type="AlphaFoldDB" id="A0A4R8RGV2"/>
<comment type="similarity">
    <text evidence="1">Belongs to the PAPS reductase family. CysD subfamily.</text>
</comment>
<dbReference type="NCBIfam" id="NF009214">
    <property type="entry name" value="PRK12563.1"/>
    <property type="match status" value="1"/>
</dbReference>
<evidence type="ECO:0000256" key="9">
    <source>
        <dbReference type="ARBA" id="ARBA00031812"/>
    </source>
</evidence>
<evidence type="ECO:0000256" key="4">
    <source>
        <dbReference type="ARBA" id="ARBA00022679"/>
    </source>
</evidence>
<dbReference type="GO" id="GO:0004781">
    <property type="term" value="F:sulfate adenylyltransferase (ATP) activity"/>
    <property type="evidence" value="ECO:0007669"/>
    <property type="project" value="UniProtKB-EC"/>
</dbReference>
<name>A0A4R8RGV2_9MYCO</name>
<feature type="region of interest" description="Disordered" evidence="10">
    <location>
        <begin position="284"/>
        <end position="308"/>
    </location>
</feature>
<gene>
    <name evidence="13" type="primary">cysD_1</name>
    <name evidence="12" type="synonym">cysD</name>
    <name evidence="13" type="ORF">CCUG63697_00805</name>
    <name evidence="12" type="ORF">EJ571_23170</name>
</gene>
<dbReference type="InterPro" id="IPR014729">
    <property type="entry name" value="Rossmann-like_a/b/a_fold"/>
</dbReference>
<evidence type="ECO:0000256" key="10">
    <source>
        <dbReference type="SAM" id="MobiDB-lite"/>
    </source>
</evidence>
<dbReference type="Proteomes" id="UP000295627">
    <property type="component" value="Unassembled WGS sequence"/>
</dbReference>
<evidence type="ECO:0000259" key="11">
    <source>
        <dbReference type="Pfam" id="PF01507"/>
    </source>
</evidence>
<feature type="domain" description="Phosphoadenosine phosphosulphate reductase" evidence="11">
    <location>
        <begin position="37"/>
        <end position="261"/>
    </location>
</feature>
<dbReference type="PANTHER" id="PTHR43196:SF1">
    <property type="entry name" value="SULFATE ADENYLYLTRANSFERASE SUBUNIT 2"/>
    <property type="match status" value="1"/>
</dbReference>
<dbReference type="SUPFAM" id="SSF52402">
    <property type="entry name" value="Adenine nucleotide alpha hydrolases-like"/>
    <property type="match status" value="1"/>
</dbReference>
<evidence type="ECO:0000256" key="8">
    <source>
        <dbReference type="ARBA" id="ARBA00030256"/>
    </source>
</evidence>
<evidence type="ECO:0000256" key="1">
    <source>
        <dbReference type="ARBA" id="ARBA00008885"/>
    </source>
</evidence>
<dbReference type="RefSeq" id="WP_078332807.1">
    <property type="nucleotide sequence ID" value="NZ_MAFQ01000001.1"/>
</dbReference>
<keyword evidence="14" id="KW-1185">Reference proteome</keyword>
<evidence type="ECO:0000256" key="2">
    <source>
        <dbReference type="ARBA" id="ARBA00012391"/>
    </source>
</evidence>
<evidence type="ECO:0000313" key="12">
    <source>
        <dbReference type="EMBL" id="TDH19444.1"/>
    </source>
</evidence>
<evidence type="ECO:0000313" key="15">
    <source>
        <dbReference type="Proteomes" id="UP000295627"/>
    </source>
</evidence>
<evidence type="ECO:0000256" key="5">
    <source>
        <dbReference type="ARBA" id="ARBA00022695"/>
    </source>
</evidence>
<accession>A0A4R8RGV2</accession>
<keyword evidence="7" id="KW-0067">ATP-binding</keyword>
<dbReference type="GO" id="GO:0000103">
    <property type="term" value="P:sulfate assimilation"/>
    <property type="evidence" value="ECO:0007669"/>
    <property type="project" value="InterPro"/>
</dbReference>
<dbReference type="NCBIfam" id="TIGR02039">
    <property type="entry name" value="CysD"/>
    <property type="match status" value="1"/>
</dbReference>
<dbReference type="InterPro" id="IPR050128">
    <property type="entry name" value="Sulfate_adenylyltrnsfr_sub2"/>
</dbReference>
<dbReference type="InterPro" id="IPR011784">
    <property type="entry name" value="SO4_adenylTrfase_ssu"/>
</dbReference>
<reference evidence="12" key="1">
    <citation type="submission" date="2018-12" db="EMBL/GenBank/DDBJ databases">
        <authorList>
            <person name="Behra P.R.K."/>
            <person name="Das S."/>
            <person name="Pettersson B.M.F."/>
            <person name="Shirreff L."/>
            <person name="Ducote T."/>
            <person name="Jacobsson K.-G."/>
            <person name="Ennis D.G."/>
            <person name="Kirsebom L.A."/>
        </authorList>
    </citation>
    <scope>NUCLEOTIDE SEQUENCE</scope>
    <source>
        <strain evidence="12">DSM 45524</strain>
    </source>
</reference>
<organism evidence="13 14">
    <name type="scientific">Mycobacteroides franklinii</name>
    <dbReference type="NCBI Taxonomy" id="948102"/>
    <lineage>
        <taxon>Bacteria</taxon>
        <taxon>Bacillati</taxon>
        <taxon>Actinomycetota</taxon>
        <taxon>Actinomycetes</taxon>
        <taxon>Mycobacteriales</taxon>
        <taxon>Mycobacteriaceae</taxon>
        <taxon>Mycobacteroides</taxon>
    </lineage>
</organism>
<sequence length="308" mass="34818">MSDTATTPDLLQVNELRLLEAEAVHIIREVVAELQRPVLLFSAGKDSIVLLRLAEKAFRPAPLPFPVLHVDTGHNFPEVIEFRDRRTTGHDHKLIVASVQETIDAGRVADPGPGASRNRQQTRTLLDALEAGGFDAAFGGARRDEERARAKERILSFRDEFGQWDPRAQRPEPWSLYNGRIRKGEQVRVFPLSNWTELDIWRYIQLEDLELPSIYYAHQREVFERDGILLATSEYTTPTADETAATEWVRYRTVGDMTITGAVRSQATEIEGVIAEISAATVSERGETRADDRTSVAAMEDRKREGYF</sequence>
<comment type="caution">
    <text evidence="13">The sequence shown here is derived from an EMBL/GenBank/DDBJ whole genome shotgun (WGS) entry which is preliminary data.</text>
</comment>
<dbReference type="NCBIfam" id="NF003587">
    <property type="entry name" value="PRK05253.1"/>
    <property type="match status" value="1"/>
</dbReference>